<gene>
    <name evidence="1" type="ORF">RV045_09130</name>
</gene>
<evidence type="ECO:0000313" key="1">
    <source>
        <dbReference type="EMBL" id="MEJ7138589.1"/>
    </source>
</evidence>
<accession>A0ACC6P442</accession>
<evidence type="ECO:0000313" key="2">
    <source>
        <dbReference type="Proteomes" id="UP001364695"/>
    </source>
</evidence>
<protein>
    <submittedName>
        <fullName evidence="1">Uncharacterized protein</fullName>
    </submittedName>
</protein>
<comment type="caution">
    <text evidence="1">The sequence shown here is derived from an EMBL/GenBank/DDBJ whole genome shotgun (WGS) entry which is preliminary data.</text>
</comment>
<name>A0ACC6P442_9BURK</name>
<organism evidence="1 2">
    <name type="scientific">Amphibiibacter pelophylacis</name>
    <dbReference type="NCBI Taxonomy" id="1799477"/>
    <lineage>
        <taxon>Bacteria</taxon>
        <taxon>Pseudomonadati</taxon>
        <taxon>Pseudomonadota</taxon>
        <taxon>Betaproteobacteria</taxon>
        <taxon>Burkholderiales</taxon>
        <taxon>Sphaerotilaceae</taxon>
        <taxon>Amphibiibacter</taxon>
    </lineage>
</organism>
<reference evidence="1" key="1">
    <citation type="submission" date="2023-10" db="EMBL/GenBank/DDBJ databases">
        <title>Amphibacter perezi, gen. nov., sp. nov. a novel taxa of the family Comamonadaceae, class Betaproteobacteria isolated from the skin microbiota of Pelophylax perezi from different populations.</title>
        <authorList>
            <person name="Costa S."/>
            <person name="Proenca D.N."/>
            <person name="Lopes I."/>
            <person name="Morais P.V."/>
        </authorList>
    </citation>
    <scope>NUCLEOTIDE SEQUENCE</scope>
    <source>
        <strain evidence="1">SL12-8</strain>
    </source>
</reference>
<dbReference type="EMBL" id="JAWDIE010000012">
    <property type="protein sequence ID" value="MEJ7138589.1"/>
    <property type="molecule type" value="Genomic_DNA"/>
</dbReference>
<sequence length="77" mass="8239">MTTMIAYLPTMDAPATPSLLRRLLASLTARDAAPAAPAARKPSRRTVAELKRLADLYRDTQPSYADDLLAAAGLLKA</sequence>
<dbReference type="Proteomes" id="UP001364695">
    <property type="component" value="Unassembled WGS sequence"/>
</dbReference>
<proteinExistence type="predicted"/>
<keyword evidence="2" id="KW-1185">Reference proteome</keyword>